<dbReference type="EMBL" id="ACEC01000018">
    <property type="protein sequence ID" value="EEG31977.1"/>
    <property type="molecule type" value="Genomic_DNA"/>
</dbReference>
<name>C0E974_9FIRM</name>
<gene>
    <name evidence="1" type="ORF">CLOSTMETH_00372</name>
</gene>
<comment type="caution">
    <text evidence="1">The sequence shown here is derived from an EMBL/GenBank/DDBJ whole genome shotgun (WGS) entry which is preliminary data.</text>
</comment>
<sequence length="45" mass="4969">MKFHTRIYKIARKEKVKKTAPSRGPPQEIGTIQIIRSTGGFGALG</sequence>
<organism evidence="1 2">
    <name type="scientific">[Clostridium] methylpentosum DSM 5476</name>
    <dbReference type="NCBI Taxonomy" id="537013"/>
    <lineage>
        <taxon>Bacteria</taxon>
        <taxon>Bacillati</taxon>
        <taxon>Bacillota</taxon>
        <taxon>Clostridia</taxon>
        <taxon>Eubacteriales</taxon>
        <taxon>Oscillospiraceae</taxon>
        <taxon>Oscillospiraceae incertae sedis</taxon>
    </lineage>
</organism>
<evidence type="ECO:0000313" key="1">
    <source>
        <dbReference type="EMBL" id="EEG31977.1"/>
    </source>
</evidence>
<dbReference type="HOGENOM" id="CLU_3198133_0_0_9"/>
<accession>C0E974</accession>
<evidence type="ECO:0000313" key="2">
    <source>
        <dbReference type="Proteomes" id="UP000003340"/>
    </source>
</evidence>
<reference evidence="1 2" key="2">
    <citation type="submission" date="2009-02" db="EMBL/GenBank/DDBJ databases">
        <title>Draft genome sequence of Clostridium methylpentosum (DSM 5476).</title>
        <authorList>
            <person name="Sudarsanam P."/>
            <person name="Ley R."/>
            <person name="Guruge J."/>
            <person name="Turnbaugh P.J."/>
            <person name="Mahowald M."/>
            <person name="Liep D."/>
            <person name="Gordon J."/>
        </authorList>
    </citation>
    <scope>NUCLEOTIDE SEQUENCE [LARGE SCALE GENOMIC DNA]</scope>
    <source>
        <strain evidence="1 2">DSM 5476</strain>
    </source>
</reference>
<dbReference type="Proteomes" id="UP000003340">
    <property type="component" value="Unassembled WGS sequence"/>
</dbReference>
<proteinExistence type="predicted"/>
<keyword evidence="2" id="KW-1185">Reference proteome</keyword>
<protein>
    <submittedName>
        <fullName evidence="1">Uncharacterized protein</fullName>
    </submittedName>
</protein>
<reference evidence="1 2" key="1">
    <citation type="submission" date="2009-01" db="EMBL/GenBank/DDBJ databases">
        <authorList>
            <person name="Fulton L."/>
            <person name="Clifton S."/>
            <person name="Fulton B."/>
            <person name="Xu J."/>
            <person name="Minx P."/>
            <person name="Pepin K.H."/>
            <person name="Johnson M."/>
            <person name="Bhonagiri V."/>
            <person name="Nash W.E."/>
            <person name="Mardis E.R."/>
            <person name="Wilson R.K."/>
        </authorList>
    </citation>
    <scope>NUCLEOTIDE SEQUENCE [LARGE SCALE GENOMIC DNA]</scope>
    <source>
        <strain evidence="1 2">DSM 5476</strain>
    </source>
</reference>
<dbReference type="AlphaFoldDB" id="C0E974"/>